<evidence type="ECO:0000313" key="10">
    <source>
        <dbReference type="Proteomes" id="UP000001522"/>
    </source>
</evidence>
<sequence length="259" mass="28862">MKVFKFFLLLVALTFAACNNNQAPKNILRVGATPVPHAEVLEFIKPQLARKGISLEVVVFNDYITPNTALNDKSIDANLFQHLPFLQKQIADRKYDLVASGPILLVPLGIYSNKIHNLDELGQNDVVSIPNDPSNLARALILLDSLHIIKLIDPNNLNATEQDIIENPKKLKLVPLEAPMLAQSLKDVVISIVPGNFSLQAKLQDPLAQESRDNPYPNVVATRRDNQNDPKIKALLEALHSKETRDHIQSYYKGAVLVY</sequence>
<comment type="similarity">
    <text evidence="2">Belongs to the NlpA lipoprotein family.</text>
</comment>
<dbReference type="eggNOG" id="COG1464">
    <property type="taxonomic scope" value="Bacteria"/>
</dbReference>
<dbReference type="PIRSF" id="PIRSF002854">
    <property type="entry name" value="MetQ"/>
    <property type="match status" value="1"/>
</dbReference>
<organism evidence="9 10">
    <name type="scientific">Helicobacter mustelae (strain ATCC 43772 / CCUG 25715 / CIP 103759 / LMG 18044 / NCTC 12198 / R85-136P)</name>
    <name type="common">Campylobacter mustelae</name>
    <dbReference type="NCBI Taxonomy" id="679897"/>
    <lineage>
        <taxon>Bacteria</taxon>
        <taxon>Pseudomonadati</taxon>
        <taxon>Campylobacterota</taxon>
        <taxon>Epsilonproteobacteria</taxon>
        <taxon>Campylobacterales</taxon>
        <taxon>Helicobacteraceae</taxon>
        <taxon>Helicobacter</taxon>
    </lineage>
</organism>
<evidence type="ECO:0000256" key="2">
    <source>
        <dbReference type="ARBA" id="ARBA00008973"/>
    </source>
</evidence>
<feature type="lipid moiety-binding region" description="S-diacylglycerol cysteine" evidence="7">
    <location>
        <position position="18"/>
    </location>
</feature>
<keyword evidence="6 9" id="KW-0449">Lipoprotein</keyword>
<keyword evidence="10" id="KW-1185">Reference proteome</keyword>
<evidence type="ECO:0000313" key="9">
    <source>
        <dbReference type="EMBL" id="CBG40646.1"/>
    </source>
</evidence>
<name>D3UJH0_HELM1</name>
<protein>
    <submittedName>
        <fullName evidence="9">Putative outer membrane lipoprotein</fullName>
    </submittedName>
</protein>
<evidence type="ECO:0000256" key="3">
    <source>
        <dbReference type="ARBA" id="ARBA00022729"/>
    </source>
</evidence>
<dbReference type="EMBL" id="FN555004">
    <property type="protein sequence ID" value="CBG40646.1"/>
    <property type="molecule type" value="Genomic_DNA"/>
</dbReference>
<evidence type="ECO:0000256" key="5">
    <source>
        <dbReference type="ARBA" id="ARBA00023139"/>
    </source>
</evidence>
<feature type="chain" id="PRO_5003051190" evidence="8">
    <location>
        <begin position="24"/>
        <end position="259"/>
    </location>
</feature>
<accession>D3UJH0</accession>
<keyword evidence="5" id="KW-0564">Palmitate</keyword>
<proteinExistence type="inferred from homology"/>
<dbReference type="RefSeq" id="WP_013023712.1">
    <property type="nucleotide sequence ID" value="NC_013949.1"/>
</dbReference>
<dbReference type="Pfam" id="PF03180">
    <property type="entry name" value="Lipoprotein_9"/>
    <property type="match status" value="1"/>
</dbReference>
<dbReference type="KEGG" id="hms:HMU13930"/>
<dbReference type="Proteomes" id="UP000001522">
    <property type="component" value="Chromosome"/>
</dbReference>
<evidence type="ECO:0000256" key="1">
    <source>
        <dbReference type="ARBA" id="ARBA00004635"/>
    </source>
</evidence>
<dbReference type="PROSITE" id="PS51257">
    <property type="entry name" value="PROKAR_LIPOPROTEIN"/>
    <property type="match status" value="1"/>
</dbReference>
<keyword evidence="3 8" id="KW-0732">Signal</keyword>
<dbReference type="PANTHER" id="PTHR30429:SF0">
    <property type="entry name" value="METHIONINE-BINDING LIPOPROTEIN METQ"/>
    <property type="match status" value="1"/>
</dbReference>
<dbReference type="GO" id="GO:0016020">
    <property type="term" value="C:membrane"/>
    <property type="evidence" value="ECO:0007669"/>
    <property type="project" value="UniProtKB-SubCell"/>
</dbReference>
<dbReference type="AlphaFoldDB" id="D3UJH0"/>
<gene>
    <name evidence="9" type="ordered locus">HMU13930</name>
</gene>
<feature type="signal peptide" evidence="8">
    <location>
        <begin position="1"/>
        <end position="23"/>
    </location>
</feature>
<reference evidence="9 10" key="1">
    <citation type="journal article" date="2010" name="BMC Genomics">
        <title>Comparative genomics and proteomics of Helicobacter mustelae, an ulcerogenic and carcinogenic gastric pathogen.</title>
        <authorList>
            <person name="O'Toole P.W."/>
            <person name="Snelling W.J."/>
            <person name="Canchaya C."/>
            <person name="Forde B.M."/>
            <person name="Hardie K.R."/>
            <person name="Josenhans C."/>
            <person name="Graham R.L.J."/>
            <person name="McMullan G."/>
            <person name="Parkhill J."/>
            <person name="Belda E."/>
            <person name="Bentley S.D."/>
        </authorList>
    </citation>
    <scope>NUCLEOTIDE SEQUENCE [LARGE SCALE GENOMIC DNA]</scope>
    <source>
        <strain evidence="10">ATCC 43772 / LMG 18044 / NCTC 12198 / 12198</strain>
    </source>
</reference>
<evidence type="ECO:0000256" key="6">
    <source>
        <dbReference type="ARBA" id="ARBA00023288"/>
    </source>
</evidence>
<evidence type="ECO:0000256" key="7">
    <source>
        <dbReference type="PIRSR" id="PIRSR002854-1"/>
    </source>
</evidence>
<dbReference type="PANTHER" id="PTHR30429">
    <property type="entry name" value="D-METHIONINE-BINDING LIPOPROTEIN METQ"/>
    <property type="match status" value="1"/>
</dbReference>
<dbReference type="HOGENOM" id="CLU_067080_0_0_7"/>
<keyword evidence="4" id="KW-0472">Membrane</keyword>
<evidence type="ECO:0000256" key="8">
    <source>
        <dbReference type="SAM" id="SignalP"/>
    </source>
</evidence>
<dbReference type="InterPro" id="IPR004872">
    <property type="entry name" value="Lipoprotein_NlpA"/>
</dbReference>
<comment type="subcellular location">
    <subcellularLocation>
        <location evidence="1">Membrane</location>
        <topology evidence="1">Lipid-anchor</topology>
    </subcellularLocation>
</comment>
<dbReference type="SUPFAM" id="SSF53850">
    <property type="entry name" value="Periplasmic binding protein-like II"/>
    <property type="match status" value="1"/>
</dbReference>
<dbReference type="STRING" id="679897.HMU13930"/>
<evidence type="ECO:0000256" key="4">
    <source>
        <dbReference type="ARBA" id="ARBA00023136"/>
    </source>
</evidence>
<dbReference type="Gene3D" id="3.40.190.10">
    <property type="entry name" value="Periplasmic binding protein-like II"/>
    <property type="match status" value="2"/>
</dbReference>